<gene>
    <name evidence="9" type="primary">NHP2</name>
    <name evidence="9" type="ORF">GGI25_001511</name>
</gene>
<evidence type="ECO:0000259" key="8">
    <source>
        <dbReference type="Pfam" id="PF01248"/>
    </source>
</evidence>
<dbReference type="GO" id="GO:0003723">
    <property type="term" value="F:RNA binding"/>
    <property type="evidence" value="ECO:0007669"/>
    <property type="project" value="UniProtKB-UniRule"/>
</dbReference>
<comment type="function">
    <text evidence="6">Common component of the spliceosome and rRNA processing machinery.</text>
</comment>
<dbReference type="GO" id="GO:0031120">
    <property type="term" value="P:snRNA pseudouridine synthesis"/>
    <property type="evidence" value="ECO:0007669"/>
    <property type="project" value="UniProtKB-UniRule"/>
</dbReference>
<dbReference type="PRINTS" id="PR00881">
    <property type="entry name" value="L7ARS6FAMILY"/>
</dbReference>
<dbReference type="OrthoDB" id="5364946at2759"/>
<name>A0A9W8GCH4_9FUNG</name>
<keyword evidence="9" id="KW-0808">Transferase</keyword>
<dbReference type="GO" id="GO:0016740">
    <property type="term" value="F:transferase activity"/>
    <property type="evidence" value="ECO:0007669"/>
    <property type="project" value="UniProtKB-KW"/>
</dbReference>
<keyword evidence="3 6" id="KW-0694">RNA-binding</keyword>
<dbReference type="InterPro" id="IPR004038">
    <property type="entry name" value="Ribosomal_eL8/eL30/eS12/Gad45"/>
</dbReference>
<dbReference type="InterPro" id="IPR004037">
    <property type="entry name" value="Ribosomal_eL8-like_CS"/>
</dbReference>
<dbReference type="PROSITE" id="PS01082">
    <property type="entry name" value="RIBOSOMAL_L7AE"/>
    <property type="match status" value="1"/>
</dbReference>
<dbReference type="PANTHER" id="PTHR23105">
    <property type="entry name" value="RIBOSOMAL PROTEIN L7AE FAMILY MEMBER"/>
    <property type="match status" value="1"/>
</dbReference>
<evidence type="ECO:0000256" key="6">
    <source>
        <dbReference type="RuleBase" id="RU366039"/>
    </source>
</evidence>
<dbReference type="GO" id="GO:0000398">
    <property type="term" value="P:mRNA splicing, via spliceosome"/>
    <property type="evidence" value="ECO:0007669"/>
    <property type="project" value="UniProtKB-UniRule"/>
</dbReference>
<keyword evidence="5 6" id="KW-0687">Ribonucleoprotein</keyword>
<comment type="similarity">
    <text evidence="2 6">Belongs to the eukaryotic ribosomal protein eL8 family.</text>
</comment>
<dbReference type="GO" id="GO:0031429">
    <property type="term" value="C:box H/ACA snoRNP complex"/>
    <property type="evidence" value="ECO:0007669"/>
    <property type="project" value="UniProtKB-UniRule"/>
</dbReference>
<dbReference type="EMBL" id="JANBTW010000012">
    <property type="protein sequence ID" value="KAJ2679376.1"/>
    <property type="molecule type" value="Genomic_DNA"/>
</dbReference>
<evidence type="ECO:0000256" key="5">
    <source>
        <dbReference type="ARBA" id="ARBA00023274"/>
    </source>
</evidence>
<dbReference type="PRINTS" id="PR00883">
    <property type="entry name" value="NUCLEARHMG"/>
</dbReference>
<keyword evidence="4 6" id="KW-0539">Nucleus</keyword>
<dbReference type="AlphaFoldDB" id="A0A9W8GCH4"/>
<evidence type="ECO:0000313" key="10">
    <source>
        <dbReference type="Proteomes" id="UP001151518"/>
    </source>
</evidence>
<evidence type="ECO:0000256" key="7">
    <source>
        <dbReference type="SAM" id="MobiDB-lite"/>
    </source>
</evidence>
<evidence type="ECO:0000256" key="1">
    <source>
        <dbReference type="ARBA" id="ARBA00004604"/>
    </source>
</evidence>
<comment type="subcellular location">
    <subcellularLocation>
        <location evidence="1 6">Nucleus</location>
        <location evidence="1 6">Nucleolus</location>
    </subcellularLocation>
</comment>
<sequence length="175" mass="18953">MGKTSKKERRSSIMMEDKEGDDSQVQNLLVAPIAHPLADKKLTKKALKTVKKATKHRHIKRGVKEVVKGLRKGDKGLVLLAGNISPVDVLSHIPVLCEDNQVPYVFLPSKEELGGSCATKRPTCCLMIVPGGKGAKGEAHEDYKESYEECFSAAKELDNKLLATVAAGGMSSLKI</sequence>
<feature type="region of interest" description="Disordered" evidence="7">
    <location>
        <begin position="1"/>
        <end position="22"/>
    </location>
</feature>
<dbReference type="SUPFAM" id="SSF55315">
    <property type="entry name" value="L30e-like"/>
    <property type="match status" value="1"/>
</dbReference>
<comment type="function">
    <text evidence="6">Required for ribosome biogenesis. Part of a complex which catalyzes pseudouridylation of rRNA. This involves the isomerization of uridine such that the ribose is subsequently attached to C5, instead of the normal N1. Pseudouridine ('psi') residues may serve to stabilize the conformation of rRNAs.</text>
</comment>
<dbReference type="Gene3D" id="3.30.1330.30">
    <property type="match status" value="1"/>
</dbReference>
<dbReference type="Pfam" id="PF01248">
    <property type="entry name" value="Ribosomal_L7Ae"/>
    <property type="match status" value="1"/>
</dbReference>
<evidence type="ECO:0000313" key="9">
    <source>
        <dbReference type="EMBL" id="KAJ2679376.1"/>
    </source>
</evidence>
<dbReference type="Proteomes" id="UP001151518">
    <property type="component" value="Unassembled WGS sequence"/>
</dbReference>
<dbReference type="InterPro" id="IPR018492">
    <property type="entry name" value="Ribosomal_eL8/Nhp2"/>
</dbReference>
<dbReference type="InterPro" id="IPR002415">
    <property type="entry name" value="H/ACA_rnp_Nhp2-like"/>
</dbReference>
<accession>A0A9W8GCH4</accession>
<reference evidence="9" key="1">
    <citation type="submission" date="2022-07" db="EMBL/GenBank/DDBJ databases">
        <title>Phylogenomic reconstructions and comparative analyses of Kickxellomycotina fungi.</title>
        <authorList>
            <person name="Reynolds N.K."/>
            <person name="Stajich J.E."/>
            <person name="Barry K."/>
            <person name="Grigoriev I.V."/>
            <person name="Crous P."/>
            <person name="Smith M.E."/>
        </authorList>
    </citation>
    <scope>NUCLEOTIDE SEQUENCE</scope>
    <source>
        <strain evidence="9">NRRL 3115</strain>
    </source>
</reference>
<feature type="domain" description="Ribosomal protein eL8/eL30/eS12/Gadd45" evidence="8">
    <location>
        <begin position="45"/>
        <end position="132"/>
    </location>
</feature>
<evidence type="ECO:0000256" key="3">
    <source>
        <dbReference type="ARBA" id="ARBA00022884"/>
    </source>
</evidence>
<evidence type="ECO:0000256" key="2">
    <source>
        <dbReference type="ARBA" id="ARBA00007337"/>
    </source>
</evidence>
<organism evidence="9 10">
    <name type="scientific">Coemansia spiralis</name>
    <dbReference type="NCBI Taxonomy" id="417178"/>
    <lineage>
        <taxon>Eukaryota</taxon>
        <taxon>Fungi</taxon>
        <taxon>Fungi incertae sedis</taxon>
        <taxon>Zoopagomycota</taxon>
        <taxon>Kickxellomycotina</taxon>
        <taxon>Kickxellomycetes</taxon>
        <taxon>Kickxellales</taxon>
        <taxon>Kickxellaceae</taxon>
        <taxon>Coemansia</taxon>
    </lineage>
</organism>
<dbReference type="InterPro" id="IPR050257">
    <property type="entry name" value="eL8/uL1-like"/>
</dbReference>
<comment type="caution">
    <text evidence="9">The sequence shown here is derived from an EMBL/GenBank/DDBJ whole genome shotgun (WGS) entry which is preliminary data.</text>
</comment>
<dbReference type="InterPro" id="IPR029064">
    <property type="entry name" value="Ribosomal_eL30-like_sf"/>
</dbReference>
<dbReference type="GO" id="GO:0042254">
    <property type="term" value="P:ribosome biogenesis"/>
    <property type="evidence" value="ECO:0007669"/>
    <property type="project" value="InterPro"/>
</dbReference>
<dbReference type="FunFam" id="3.30.1330.30:FF:000026">
    <property type="entry name" value="H/ACA ribonucleoprotein complex subunit 2"/>
    <property type="match status" value="1"/>
</dbReference>
<proteinExistence type="inferred from homology"/>
<protein>
    <recommendedName>
        <fullName evidence="6">H/ACA ribonucleoprotein complex subunit 2</fullName>
    </recommendedName>
    <alternativeName>
        <fullName evidence="6">Nucleolar protein family A member 2</fullName>
    </alternativeName>
</protein>
<evidence type="ECO:0000256" key="4">
    <source>
        <dbReference type="ARBA" id="ARBA00023242"/>
    </source>
</evidence>